<feature type="compositionally biased region" description="Polar residues" evidence="7">
    <location>
        <begin position="1"/>
        <end position="23"/>
    </location>
</feature>
<feature type="compositionally biased region" description="Basic and acidic residues" evidence="7">
    <location>
        <begin position="187"/>
        <end position="207"/>
    </location>
</feature>
<dbReference type="PANTHER" id="PTHR10498">
    <property type="entry name" value="PARALEMMIN-RELATED"/>
    <property type="match status" value="1"/>
</dbReference>
<keyword evidence="6" id="KW-0449">Lipoprotein</keyword>
<evidence type="ECO:0000256" key="4">
    <source>
        <dbReference type="ARBA" id="ARBA00023054"/>
    </source>
</evidence>
<evidence type="ECO:0000313" key="8">
    <source>
        <dbReference type="Proteomes" id="UP000515150"/>
    </source>
</evidence>
<reference evidence="9" key="1">
    <citation type="submission" date="2025-08" db="UniProtKB">
        <authorList>
            <consortium name="RefSeq"/>
        </authorList>
    </citation>
    <scope>IDENTIFICATION</scope>
</reference>
<protein>
    <submittedName>
        <fullName evidence="9">Paralemmin-2 isoform X1</fullName>
    </submittedName>
</protein>
<keyword evidence="5" id="KW-0472">Membrane</keyword>
<evidence type="ECO:0000256" key="2">
    <source>
        <dbReference type="ARBA" id="ARBA00022475"/>
    </source>
</evidence>
<dbReference type="RefSeq" id="XP_029019005.1">
    <property type="nucleotide sequence ID" value="XM_029163172.3"/>
</dbReference>
<dbReference type="AlphaFoldDB" id="A0A6P7NLK4"/>
<proteinExistence type="predicted"/>
<keyword evidence="4" id="KW-0175">Coiled coil</keyword>
<evidence type="ECO:0000313" key="9">
    <source>
        <dbReference type="RefSeq" id="XP_029019005.1"/>
    </source>
</evidence>
<dbReference type="InParanoid" id="A0A6P7NLK4"/>
<evidence type="ECO:0000256" key="6">
    <source>
        <dbReference type="ARBA" id="ARBA00023288"/>
    </source>
</evidence>
<dbReference type="GO" id="GO:0005886">
    <property type="term" value="C:plasma membrane"/>
    <property type="evidence" value="ECO:0007669"/>
    <property type="project" value="UniProtKB-SubCell"/>
</dbReference>
<feature type="region of interest" description="Disordered" evidence="7">
    <location>
        <begin position="1"/>
        <end position="24"/>
    </location>
</feature>
<keyword evidence="3" id="KW-0597">Phosphoprotein</keyword>
<dbReference type="GeneID" id="114862638"/>
<keyword evidence="8" id="KW-1185">Reference proteome</keyword>
<dbReference type="PANTHER" id="PTHR10498:SF10">
    <property type="entry name" value="PALM2 AND AKAP2 FUSION-RELATED"/>
    <property type="match status" value="1"/>
</dbReference>
<gene>
    <name evidence="9" type="primary">si:ch211-12e13.12</name>
</gene>
<accession>A0A6P7NLK4</accession>
<name>A0A6P7NLK4_BETSP</name>
<dbReference type="Proteomes" id="UP000515150">
    <property type="component" value="Chromosome 9"/>
</dbReference>
<feature type="region of interest" description="Disordered" evidence="7">
    <location>
        <begin position="180"/>
        <end position="207"/>
    </location>
</feature>
<comment type="subcellular location">
    <subcellularLocation>
        <location evidence="1">Cell membrane</location>
        <topology evidence="1">Lipid-anchor</topology>
        <orientation evidence="1">Cytoplasmic side</orientation>
    </subcellularLocation>
</comment>
<evidence type="ECO:0000256" key="1">
    <source>
        <dbReference type="ARBA" id="ARBA00004342"/>
    </source>
</evidence>
<organism evidence="8 9">
    <name type="scientific">Betta splendens</name>
    <name type="common">Siamese fighting fish</name>
    <dbReference type="NCBI Taxonomy" id="158456"/>
    <lineage>
        <taxon>Eukaryota</taxon>
        <taxon>Metazoa</taxon>
        <taxon>Chordata</taxon>
        <taxon>Craniata</taxon>
        <taxon>Vertebrata</taxon>
        <taxon>Euteleostomi</taxon>
        <taxon>Actinopterygii</taxon>
        <taxon>Neopterygii</taxon>
        <taxon>Teleostei</taxon>
        <taxon>Neoteleostei</taxon>
        <taxon>Acanthomorphata</taxon>
        <taxon>Anabantaria</taxon>
        <taxon>Anabantiformes</taxon>
        <taxon>Anabantoidei</taxon>
        <taxon>Osphronemidae</taxon>
        <taxon>Betta</taxon>
    </lineage>
</organism>
<sequence length="218" mass="23347">MKKQGKGSTDSIPLASSTGSLSVQVDHDHQKVAFKTYSGNGCATGSGSRDKVIGRVSKMPDVISSSQDHLYGMKDEGVPRNSMWMLDSSSQVYSGPEDNSTDPHDTLTESSTLTFVDAQPTDESAENHSLQGAGMVYLKEFVLIDDDDDGDMSLREKTVTDLSNTDGKAAELVCGRLLSTSSGTVSESREENSAPRASPPKEAEAAHKNNRCCFCTLL</sequence>
<keyword evidence="2" id="KW-1003">Cell membrane</keyword>
<evidence type="ECO:0000256" key="5">
    <source>
        <dbReference type="ARBA" id="ARBA00023136"/>
    </source>
</evidence>
<evidence type="ECO:0000256" key="3">
    <source>
        <dbReference type="ARBA" id="ARBA00022553"/>
    </source>
</evidence>
<dbReference type="OrthoDB" id="9941155at2759"/>
<evidence type="ECO:0000256" key="7">
    <source>
        <dbReference type="SAM" id="MobiDB-lite"/>
    </source>
</evidence>
<dbReference type="KEGG" id="bspl:114862638"/>